<gene>
    <name evidence="3" type="ORF">HT576_02645</name>
</gene>
<accession>A0A8J8GLI0</accession>
<dbReference type="InterPro" id="IPR012334">
    <property type="entry name" value="Pectin_lyas_fold"/>
</dbReference>
<dbReference type="RefSeq" id="WP_174701188.1">
    <property type="nucleotide sequence ID" value="NZ_JABURA010000001.1"/>
</dbReference>
<feature type="domain" description="Right handed beta helix" evidence="2">
    <location>
        <begin position="134"/>
        <end position="287"/>
    </location>
</feature>
<dbReference type="EMBL" id="JABURA010000001">
    <property type="protein sequence ID" value="NUB89930.1"/>
    <property type="molecule type" value="Genomic_DNA"/>
</dbReference>
<sequence>MKRRRLLAGVGSVSTLCIAGCTGSEDSPNGDGDGTGNGGQSNGDEETTGTAETVVVESGDSIQHAIDEVSPNGTVEVRSGTYVESLAVDKKLVLTAPDGAALDGVDADGGSAITVSESGVQIEGFEIFDYETAGIRTSGDPAEISITDVELYNISGAALQVTAETVSLADVTLEDNGGAASIEASADGDVTVRNSNFVRSAAGGLTIAGGKTVVLDGVEALQNGGTGISVGGGNVRGQTVEVTGVTSLENGGSGLSVTGTRGDDTVTVETVEAVDNSSYGVDIAAESVDVTGLDLRENGTGSGLSIESTSDGDVAVRDSDVTHDGGYGIRVAGGKTIEIEGIELLQNGNDQLRVEGGDVRGQTVTVRNSSMTENESGNGLSVIGTSGDDTVTVENVDFVDNSYHGIDVAAETVDITGVEVQSGGAADSGISIESSSNGDVTVRDTTVTDTERETTTSWFSSSVDEYGYGIHVVNGETIEVENVELRRNEGTQLNIEGNDVRGQTVDVRNSSFIESASGDGVRVLGTRGDDEQTVTNCVAEDNSGHGFSLGAETVVIEETSAGGNGRGSLELTTITEEEATIRNSF</sequence>
<evidence type="ECO:0000313" key="3">
    <source>
        <dbReference type="EMBL" id="NUB89930.1"/>
    </source>
</evidence>
<dbReference type="SUPFAM" id="SSF51126">
    <property type="entry name" value="Pectin lyase-like"/>
    <property type="match status" value="2"/>
</dbReference>
<evidence type="ECO:0000259" key="2">
    <source>
        <dbReference type="Pfam" id="PF13229"/>
    </source>
</evidence>
<dbReference type="Pfam" id="PF13229">
    <property type="entry name" value="Beta_helix"/>
    <property type="match status" value="2"/>
</dbReference>
<dbReference type="Gene3D" id="2.160.20.10">
    <property type="entry name" value="Single-stranded right-handed beta-helix, Pectin lyase-like"/>
    <property type="match status" value="3"/>
</dbReference>
<dbReference type="Proteomes" id="UP000728647">
    <property type="component" value="Unassembled WGS sequence"/>
</dbReference>
<proteinExistence type="predicted"/>
<comment type="caution">
    <text evidence="3">The sequence shown here is derived from an EMBL/GenBank/DDBJ whole genome shotgun (WGS) entry which is preliminary data.</text>
</comment>
<reference evidence="3" key="1">
    <citation type="submission" date="2020-06" db="EMBL/GenBank/DDBJ databases">
        <title>Haloterrigena sp. nov., an extremely halophilic archaeon isolated from a saline sediment.</title>
        <authorList>
            <person name="Liu B.-B."/>
        </authorList>
    </citation>
    <scope>NUCLEOTIDE SEQUENCE</scope>
    <source>
        <strain evidence="3">SYSU A121-1</strain>
    </source>
</reference>
<organism evidence="3 4">
    <name type="scientific">Haloterrigena gelatinilytica</name>
    <dbReference type="NCBI Taxonomy" id="2741724"/>
    <lineage>
        <taxon>Archaea</taxon>
        <taxon>Methanobacteriati</taxon>
        <taxon>Methanobacteriota</taxon>
        <taxon>Stenosarchaea group</taxon>
        <taxon>Halobacteria</taxon>
        <taxon>Halobacteriales</taxon>
        <taxon>Natrialbaceae</taxon>
        <taxon>Haloterrigena</taxon>
    </lineage>
</organism>
<dbReference type="InterPro" id="IPR006626">
    <property type="entry name" value="PbH1"/>
</dbReference>
<dbReference type="InterPro" id="IPR039448">
    <property type="entry name" value="Beta_helix"/>
</dbReference>
<dbReference type="AlphaFoldDB" id="A0A8J8GLI0"/>
<dbReference type="OrthoDB" id="103676at2157"/>
<feature type="domain" description="Right handed beta helix" evidence="2">
    <location>
        <begin position="303"/>
        <end position="482"/>
    </location>
</feature>
<name>A0A8J8GLI0_9EURY</name>
<dbReference type="SMART" id="SM00710">
    <property type="entry name" value="PbH1"/>
    <property type="match status" value="13"/>
</dbReference>
<evidence type="ECO:0000256" key="1">
    <source>
        <dbReference type="SAM" id="MobiDB-lite"/>
    </source>
</evidence>
<feature type="region of interest" description="Disordered" evidence="1">
    <location>
        <begin position="21"/>
        <end position="51"/>
    </location>
</feature>
<feature type="compositionally biased region" description="Gly residues" evidence="1">
    <location>
        <begin position="31"/>
        <end position="41"/>
    </location>
</feature>
<dbReference type="InterPro" id="IPR011050">
    <property type="entry name" value="Pectin_lyase_fold/virulence"/>
</dbReference>
<evidence type="ECO:0000313" key="4">
    <source>
        <dbReference type="Proteomes" id="UP000728647"/>
    </source>
</evidence>
<protein>
    <submittedName>
        <fullName evidence="3">Right-handed parallel beta-helix repeat-containing protein</fullName>
    </submittedName>
</protein>